<feature type="transmembrane region" description="Helical" evidence="2">
    <location>
        <begin position="118"/>
        <end position="141"/>
    </location>
</feature>
<dbReference type="EMBL" id="KQ965758">
    <property type="protein sequence ID" value="KXS15955.1"/>
    <property type="molecule type" value="Genomic_DNA"/>
</dbReference>
<evidence type="ECO:0000313" key="4">
    <source>
        <dbReference type="EMBL" id="KXS15955.1"/>
    </source>
</evidence>
<dbReference type="OrthoDB" id="6361347at2759"/>
<feature type="domain" description="ER-bound oxygenase mpaB/mpaB'/Rubber oxygenase catalytic" evidence="3">
    <location>
        <begin position="145"/>
        <end position="374"/>
    </location>
</feature>
<protein>
    <recommendedName>
        <fullName evidence="3">ER-bound oxygenase mpaB/mpaB'/Rubber oxygenase catalytic domain-containing protein</fullName>
    </recommendedName>
</protein>
<keyword evidence="2" id="KW-0472">Membrane</keyword>
<organism evidence="4 5">
    <name type="scientific">Gonapodya prolifera (strain JEL478)</name>
    <name type="common">Monoblepharis prolifera</name>
    <dbReference type="NCBI Taxonomy" id="1344416"/>
    <lineage>
        <taxon>Eukaryota</taxon>
        <taxon>Fungi</taxon>
        <taxon>Fungi incertae sedis</taxon>
        <taxon>Chytridiomycota</taxon>
        <taxon>Chytridiomycota incertae sedis</taxon>
        <taxon>Monoblepharidomycetes</taxon>
        <taxon>Monoblepharidales</taxon>
        <taxon>Gonapodyaceae</taxon>
        <taxon>Gonapodya</taxon>
    </lineage>
</organism>
<keyword evidence="5" id="KW-1185">Reference proteome</keyword>
<dbReference type="GO" id="GO:0016491">
    <property type="term" value="F:oxidoreductase activity"/>
    <property type="evidence" value="ECO:0007669"/>
    <property type="project" value="InterPro"/>
</dbReference>
<accession>A0A139AHP5</accession>
<proteinExistence type="predicted"/>
<feature type="region of interest" description="Disordered" evidence="1">
    <location>
        <begin position="436"/>
        <end position="458"/>
    </location>
</feature>
<keyword evidence="2" id="KW-0812">Transmembrane</keyword>
<keyword evidence="2" id="KW-1133">Transmembrane helix</keyword>
<dbReference type="Proteomes" id="UP000070544">
    <property type="component" value="Unassembled WGS sequence"/>
</dbReference>
<dbReference type="Pfam" id="PF09995">
    <property type="entry name" value="MPAB_Lcp_cat"/>
    <property type="match status" value="1"/>
</dbReference>
<dbReference type="STRING" id="1344416.A0A139AHP5"/>
<gene>
    <name evidence="4" type="ORF">M427DRAFT_134747</name>
</gene>
<evidence type="ECO:0000256" key="2">
    <source>
        <dbReference type="SAM" id="Phobius"/>
    </source>
</evidence>
<dbReference type="InterPro" id="IPR018713">
    <property type="entry name" value="MPAB/Lcp_cat_dom"/>
</dbReference>
<feature type="transmembrane region" description="Helical" evidence="2">
    <location>
        <begin position="377"/>
        <end position="397"/>
    </location>
</feature>
<reference evidence="4 5" key="1">
    <citation type="journal article" date="2015" name="Genome Biol. Evol.">
        <title>Phylogenomic analyses indicate that early fungi evolved digesting cell walls of algal ancestors of land plants.</title>
        <authorList>
            <person name="Chang Y."/>
            <person name="Wang S."/>
            <person name="Sekimoto S."/>
            <person name="Aerts A.L."/>
            <person name="Choi C."/>
            <person name="Clum A."/>
            <person name="LaButti K.M."/>
            <person name="Lindquist E.A."/>
            <person name="Yee Ngan C."/>
            <person name="Ohm R.A."/>
            <person name="Salamov A.A."/>
            <person name="Grigoriev I.V."/>
            <person name="Spatafora J.W."/>
            <person name="Berbee M.L."/>
        </authorList>
    </citation>
    <scope>NUCLEOTIDE SEQUENCE [LARGE SCALE GENOMIC DNA]</scope>
    <source>
        <strain evidence="4 5">JEL478</strain>
    </source>
</reference>
<sequence>MVATQKPSERSALLPAPTFGSSNCDVLSEIYRSGGINSRFIKYPQIPFEELDRLRFRSDDPADRYLAASKVDVRRDDVVARLKADAEAGDPAAVEMWRLVNDVPDWVDWERIKRGQRVFWYFSGPILMLLLHFSLLFGVAAPKVNKVLMATGYLSKPTKVTFTRLLETTHWIISCMHDDSIRPGAKGWESSIRVRFLHATVRARIRALGKSNAKYYDESFYGVPINIEDMTATLLSFSVGPIDRLLMLGYYVPVQEREDFCHLWRYIGYLSGIPEDMNPLAKGFDFSASFAASVVLHVCDPDETTIELAQGLLRGSSLGLAELALERSSSPGTTISKPKFEQAADKFYLLYAQITRIILGNKYSDFIRVPKSNQIPWAQWLAAHGTMIYFVIATYVIRISRILQYFHISFQKRTLPPLIDRVLGGKPPKFLMRHEPKDENATANNNNGDVKATGTASA</sequence>
<evidence type="ECO:0000256" key="1">
    <source>
        <dbReference type="SAM" id="MobiDB-lite"/>
    </source>
</evidence>
<evidence type="ECO:0000313" key="5">
    <source>
        <dbReference type="Proteomes" id="UP000070544"/>
    </source>
</evidence>
<name>A0A139AHP5_GONPJ</name>
<dbReference type="InterPro" id="IPR037473">
    <property type="entry name" value="Lcp-like"/>
</dbReference>
<evidence type="ECO:0000259" key="3">
    <source>
        <dbReference type="Pfam" id="PF09995"/>
    </source>
</evidence>
<dbReference type="PANTHER" id="PTHR37539">
    <property type="entry name" value="SECRETED PROTEIN-RELATED"/>
    <property type="match status" value="1"/>
</dbReference>
<dbReference type="AlphaFoldDB" id="A0A139AHP5"/>
<feature type="compositionally biased region" description="Polar residues" evidence="1">
    <location>
        <begin position="441"/>
        <end position="458"/>
    </location>
</feature>
<dbReference type="PANTHER" id="PTHR37539:SF1">
    <property type="entry name" value="ER-BOUND OXYGENASE MPAB_MPAB'_RUBBER OXYGENASE CATALYTIC DOMAIN-CONTAINING PROTEIN"/>
    <property type="match status" value="1"/>
</dbReference>